<organism evidence="1 2">
    <name type="scientific">Gossypium arboreum</name>
    <name type="common">Tree cotton</name>
    <name type="synonym">Gossypium nanking</name>
    <dbReference type="NCBI Taxonomy" id="29729"/>
    <lineage>
        <taxon>Eukaryota</taxon>
        <taxon>Viridiplantae</taxon>
        <taxon>Streptophyta</taxon>
        <taxon>Embryophyta</taxon>
        <taxon>Tracheophyta</taxon>
        <taxon>Spermatophyta</taxon>
        <taxon>Magnoliopsida</taxon>
        <taxon>eudicotyledons</taxon>
        <taxon>Gunneridae</taxon>
        <taxon>Pentapetalae</taxon>
        <taxon>rosids</taxon>
        <taxon>malvids</taxon>
        <taxon>Malvales</taxon>
        <taxon>Malvaceae</taxon>
        <taxon>Malvoideae</taxon>
        <taxon>Gossypium</taxon>
    </lineage>
</organism>
<name>A0ABR0M9J7_GOSAR</name>
<sequence>MSEQRPLPSSYGQALVLPSDYPASSPYPYPPESSLSRLDTNPISIQVKAMSHVRPTELRLRSLKQRGGTKPVLYLKKGMRKAFRHENTKGKASWKRKKLSLRNEKVLHCAYAYATADMRHFLCPSLPLRAVAGDNSIGIVGDGASAFPHPKLAHEHSKPPLFLSHQCLKTNLRYYYTFYHGNVDGMYLGAEAMIGIVRLAFPLDLGLGWYRRVGTVSRVCVILVFEYTVIKKSRQQESDAPE</sequence>
<gene>
    <name evidence="1" type="ORF">PVK06_049959</name>
</gene>
<comment type="caution">
    <text evidence="1">The sequence shown here is derived from an EMBL/GenBank/DDBJ whole genome shotgun (WGS) entry which is preliminary data.</text>
</comment>
<dbReference type="EMBL" id="JARKNE010000043">
    <property type="protein sequence ID" value="KAK5769919.1"/>
    <property type="molecule type" value="Genomic_DNA"/>
</dbReference>
<dbReference type="Proteomes" id="UP001358586">
    <property type="component" value="Unassembled WGS sequence"/>
</dbReference>
<protein>
    <submittedName>
        <fullName evidence="1">Uncharacterized protein</fullName>
    </submittedName>
</protein>
<reference evidence="1 2" key="1">
    <citation type="submission" date="2023-03" db="EMBL/GenBank/DDBJ databases">
        <title>WGS of Gossypium arboreum.</title>
        <authorList>
            <person name="Yu D."/>
        </authorList>
    </citation>
    <scope>NUCLEOTIDE SEQUENCE [LARGE SCALE GENOMIC DNA]</scope>
    <source>
        <tissue evidence="1">Leaf</tissue>
    </source>
</reference>
<evidence type="ECO:0000313" key="2">
    <source>
        <dbReference type="Proteomes" id="UP001358586"/>
    </source>
</evidence>
<proteinExistence type="predicted"/>
<keyword evidence="2" id="KW-1185">Reference proteome</keyword>
<evidence type="ECO:0000313" key="1">
    <source>
        <dbReference type="EMBL" id="KAK5769919.1"/>
    </source>
</evidence>
<accession>A0ABR0M9J7</accession>